<dbReference type="InterPro" id="IPR001841">
    <property type="entry name" value="Znf_RING"/>
</dbReference>
<evidence type="ECO:0000256" key="1">
    <source>
        <dbReference type="ARBA" id="ARBA00022723"/>
    </source>
</evidence>
<sequence>MQEIQKYEGSSMNVTFGSQPANFGARIPTTNIYKRTVMTVPSNANLCRPPAADYVQNPSPANPSMPIALLAARGECSFEEKARVAVQIAGQCGGCVDSLIVYDNEVEDYLPSWNADNSTGLSGLMVLGVMNNAGQSLLRTISAQQRTGEYELANGVRIRFDGQPFYLDGLFGEWVMTLVGSAVLVVGSLVSVFFCIRTGFVRRENGQLVIGRGSLADGEETRVLMVPEDVRALPEVTYTAGDVEDRDLLLLSSSPGRVSYFENTACSICLEDFEEGETLRLLPCKHAYHLECVEPWLCSQQASCPLCKADVLTDAQKAEKRSARTRRRTGLLDDIVSGDGDHGGGVGGGGEGGESGEGGGGEPAAAEVESLATPLLSSGSADSANLV</sequence>
<keyword evidence="6" id="KW-1133">Transmembrane helix</keyword>
<keyword evidence="6" id="KW-0472">Membrane</keyword>
<dbReference type="PROSITE" id="PS50089">
    <property type="entry name" value="ZF_RING_2"/>
    <property type="match status" value="1"/>
</dbReference>
<keyword evidence="9" id="KW-1185">Reference proteome</keyword>
<keyword evidence="6" id="KW-0812">Transmembrane</keyword>
<evidence type="ECO:0000256" key="2">
    <source>
        <dbReference type="ARBA" id="ARBA00022771"/>
    </source>
</evidence>
<feature type="domain" description="RING-type" evidence="7">
    <location>
        <begin position="266"/>
        <end position="308"/>
    </location>
</feature>
<feature type="region of interest" description="Disordered" evidence="5">
    <location>
        <begin position="318"/>
        <end position="387"/>
    </location>
</feature>
<dbReference type="Gene3D" id="3.50.30.30">
    <property type="match status" value="1"/>
</dbReference>
<dbReference type="SMART" id="SM00184">
    <property type="entry name" value="RING"/>
    <property type="match status" value="1"/>
</dbReference>
<evidence type="ECO:0000256" key="3">
    <source>
        <dbReference type="ARBA" id="ARBA00022833"/>
    </source>
</evidence>
<gene>
    <name evidence="8" type="ORF">TeGR_g5463</name>
</gene>
<evidence type="ECO:0000259" key="7">
    <source>
        <dbReference type="PROSITE" id="PS50089"/>
    </source>
</evidence>
<keyword evidence="1" id="KW-0479">Metal-binding</keyword>
<dbReference type="PANTHER" id="PTHR45931:SF3">
    <property type="entry name" value="RING ZINC FINGER-CONTAINING PROTEIN"/>
    <property type="match status" value="1"/>
</dbReference>
<comment type="caution">
    <text evidence="8">The sequence shown here is derived from an EMBL/GenBank/DDBJ whole genome shotgun (WGS) entry which is preliminary data.</text>
</comment>
<feature type="compositionally biased region" description="Gly residues" evidence="5">
    <location>
        <begin position="343"/>
        <end position="362"/>
    </location>
</feature>
<dbReference type="InterPro" id="IPR051834">
    <property type="entry name" value="RING_finger_E3_ligase"/>
</dbReference>
<accession>A0ABQ6MGJ5</accession>
<feature type="compositionally biased region" description="Polar residues" evidence="5">
    <location>
        <begin position="375"/>
        <end position="387"/>
    </location>
</feature>
<dbReference type="SUPFAM" id="SSF57850">
    <property type="entry name" value="RING/U-box"/>
    <property type="match status" value="1"/>
</dbReference>
<evidence type="ECO:0000313" key="8">
    <source>
        <dbReference type="EMBL" id="GMI25945.1"/>
    </source>
</evidence>
<dbReference type="Gene3D" id="3.30.40.10">
    <property type="entry name" value="Zinc/RING finger domain, C3HC4 (zinc finger)"/>
    <property type="match status" value="1"/>
</dbReference>
<keyword evidence="3" id="KW-0862">Zinc</keyword>
<reference evidence="8 9" key="1">
    <citation type="journal article" date="2023" name="Commun. Biol.">
        <title>Genome analysis of Parmales, the sister group of diatoms, reveals the evolutionary specialization of diatoms from phago-mixotrophs to photoautotrophs.</title>
        <authorList>
            <person name="Ban H."/>
            <person name="Sato S."/>
            <person name="Yoshikawa S."/>
            <person name="Yamada K."/>
            <person name="Nakamura Y."/>
            <person name="Ichinomiya M."/>
            <person name="Sato N."/>
            <person name="Blanc-Mathieu R."/>
            <person name="Endo H."/>
            <person name="Kuwata A."/>
            <person name="Ogata H."/>
        </authorList>
    </citation>
    <scope>NUCLEOTIDE SEQUENCE [LARGE SCALE GENOMIC DNA]</scope>
</reference>
<protein>
    <recommendedName>
        <fullName evidence="7">RING-type domain-containing protein</fullName>
    </recommendedName>
</protein>
<proteinExistence type="predicted"/>
<organism evidence="8 9">
    <name type="scientific">Tetraparma gracilis</name>
    <dbReference type="NCBI Taxonomy" id="2962635"/>
    <lineage>
        <taxon>Eukaryota</taxon>
        <taxon>Sar</taxon>
        <taxon>Stramenopiles</taxon>
        <taxon>Ochrophyta</taxon>
        <taxon>Bolidophyceae</taxon>
        <taxon>Parmales</taxon>
        <taxon>Triparmaceae</taxon>
        <taxon>Tetraparma</taxon>
    </lineage>
</organism>
<evidence type="ECO:0000313" key="9">
    <source>
        <dbReference type="Proteomes" id="UP001165060"/>
    </source>
</evidence>
<dbReference type="PANTHER" id="PTHR45931">
    <property type="entry name" value="SI:CH211-59O9.10"/>
    <property type="match status" value="1"/>
</dbReference>
<dbReference type="InterPro" id="IPR013083">
    <property type="entry name" value="Znf_RING/FYVE/PHD"/>
</dbReference>
<evidence type="ECO:0000256" key="4">
    <source>
        <dbReference type="PROSITE-ProRule" id="PRU00175"/>
    </source>
</evidence>
<evidence type="ECO:0000256" key="6">
    <source>
        <dbReference type="SAM" id="Phobius"/>
    </source>
</evidence>
<name>A0ABQ6MGJ5_9STRA</name>
<dbReference type="CDD" id="cd16454">
    <property type="entry name" value="RING-H2_PA-TM-RING"/>
    <property type="match status" value="1"/>
</dbReference>
<dbReference type="Proteomes" id="UP001165060">
    <property type="component" value="Unassembled WGS sequence"/>
</dbReference>
<keyword evidence="2 4" id="KW-0863">Zinc-finger</keyword>
<dbReference type="EMBL" id="BRYB01002821">
    <property type="protein sequence ID" value="GMI25945.1"/>
    <property type="molecule type" value="Genomic_DNA"/>
</dbReference>
<dbReference type="Pfam" id="PF13639">
    <property type="entry name" value="zf-RING_2"/>
    <property type="match status" value="1"/>
</dbReference>
<feature type="transmembrane region" description="Helical" evidence="6">
    <location>
        <begin position="174"/>
        <end position="196"/>
    </location>
</feature>
<evidence type="ECO:0000256" key="5">
    <source>
        <dbReference type="SAM" id="MobiDB-lite"/>
    </source>
</evidence>